<dbReference type="SUPFAM" id="SSF52025">
    <property type="entry name" value="PA domain"/>
    <property type="match status" value="1"/>
</dbReference>
<dbReference type="EMBL" id="MASR01000001">
    <property type="protein sequence ID" value="OFE12138.1"/>
    <property type="molecule type" value="Genomic_DNA"/>
</dbReference>
<dbReference type="Gene3D" id="3.40.630.10">
    <property type="entry name" value="Zn peptidases"/>
    <property type="match status" value="1"/>
</dbReference>
<dbReference type="InterPro" id="IPR046450">
    <property type="entry name" value="PA_dom_sf"/>
</dbReference>
<feature type="signal peptide" evidence="1">
    <location>
        <begin position="1"/>
        <end position="18"/>
    </location>
</feature>
<evidence type="ECO:0000256" key="1">
    <source>
        <dbReference type="SAM" id="SignalP"/>
    </source>
</evidence>
<name>A0A1E8CIB8_9GAMM</name>
<dbReference type="SUPFAM" id="SSF53187">
    <property type="entry name" value="Zn-dependent exopeptidases"/>
    <property type="match status" value="1"/>
</dbReference>
<reference evidence="4" key="1">
    <citation type="submission" date="2016-07" db="EMBL/GenBank/DDBJ databases">
        <authorList>
            <person name="Florea S."/>
            <person name="Webb J.S."/>
            <person name="Jaromczyk J."/>
            <person name="Schardl C.L."/>
        </authorList>
    </citation>
    <scope>NUCLEOTIDE SEQUENCE [LARGE SCALE GENOMIC DNA]</scope>
    <source>
        <strain evidence="4">KCTC 42131</strain>
    </source>
</reference>
<organism evidence="3 4">
    <name type="scientific">Pseudohongiella acticola</name>
    <dbReference type="NCBI Taxonomy" id="1524254"/>
    <lineage>
        <taxon>Bacteria</taxon>
        <taxon>Pseudomonadati</taxon>
        <taxon>Pseudomonadota</taxon>
        <taxon>Gammaproteobacteria</taxon>
        <taxon>Pseudomonadales</taxon>
        <taxon>Pseudohongiellaceae</taxon>
        <taxon>Pseudohongiella</taxon>
    </lineage>
</organism>
<protein>
    <recommendedName>
        <fullName evidence="2">Peptidase M28 domain-containing protein</fullName>
    </recommendedName>
</protein>
<dbReference type="Pfam" id="PF04389">
    <property type="entry name" value="Peptidase_M28"/>
    <property type="match status" value="1"/>
</dbReference>
<dbReference type="PANTHER" id="PTHR10404:SF46">
    <property type="entry name" value="VACUOLAR PROTEIN SORTING-ASSOCIATED PROTEIN 70"/>
    <property type="match status" value="1"/>
</dbReference>
<keyword evidence="4" id="KW-1185">Reference proteome</keyword>
<comment type="caution">
    <text evidence="3">The sequence shown here is derived from an EMBL/GenBank/DDBJ whole genome shotgun (WGS) entry which is preliminary data.</text>
</comment>
<keyword evidence="1" id="KW-0732">Signal</keyword>
<dbReference type="PANTHER" id="PTHR10404">
    <property type="entry name" value="N-ACETYLATED-ALPHA-LINKED ACIDIC DIPEPTIDASE"/>
    <property type="match status" value="1"/>
</dbReference>
<dbReference type="InterPro" id="IPR007484">
    <property type="entry name" value="Peptidase_M28"/>
</dbReference>
<evidence type="ECO:0000313" key="4">
    <source>
        <dbReference type="Proteomes" id="UP000175669"/>
    </source>
</evidence>
<feature type="domain" description="Peptidase M28" evidence="2">
    <location>
        <begin position="300"/>
        <end position="502"/>
    </location>
</feature>
<sequence length="518" mass="55139">MPVAVAVCLTTAFNPALAQTVESPWYDIPLPPTFEAHNLPAIAGTRGPAPAVVPEGEEQYVELAGQRLLQDLRAIIEFSHQSRQQQELGGNQMWGRVSGFPSGKASADWAAQQFRDAGIDQVETQTFTQNQDASLWLPVQWEVRLIGNNIAGAGSKDVVLTTAVALAPSQIPDGTLEAPLIYVGTARPAELAHMDVSGKIAIQHITPQAHLVFERSAAVPRAQDLMARGAVAVLNIIDQPGNEMARDLANCGGPCFNIGGRDGVFLGNVMDAAATRGHDGQLSARLSLQTSEHSGLTGYNVVAVVPGASEESIVVNAHLDAWYDGAGDNGDGVAVLMALARHFGQRQVELERTLVLIASAGHHTTGLNGPRNAVSMNPDLFDNSVLIFNLEHVAQRNFSPARSVLPDGYREFIADSGEAPIVAGITNSSPFLQDLFNEGVQRYGTNFVSGNSTMASGEGGGYRDAGKPIVTTMQAPPLYHTSGEVAEAISVPGMERMARFMAWFIKQVARAPNSEINP</sequence>
<gene>
    <name evidence="3" type="ORF">PHACT_02490</name>
</gene>
<dbReference type="STRING" id="1524254.PHACT_02490"/>
<dbReference type="AlphaFoldDB" id="A0A1E8CIB8"/>
<dbReference type="Proteomes" id="UP000175669">
    <property type="component" value="Unassembled WGS sequence"/>
</dbReference>
<feature type="chain" id="PRO_5009212016" description="Peptidase M28 domain-containing protein" evidence="1">
    <location>
        <begin position="19"/>
        <end position="518"/>
    </location>
</feature>
<evidence type="ECO:0000259" key="2">
    <source>
        <dbReference type="Pfam" id="PF04389"/>
    </source>
</evidence>
<dbReference type="InterPro" id="IPR039373">
    <property type="entry name" value="Peptidase_M28B"/>
</dbReference>
<proteinExistence type="predicted"/>
<evidence type="ECO:0000313" key="3">
    <source>
        <dbReference type="EMBL" id="OFE12138.1"/>
    </source>
</evidence>
<accession>A0A1E8CIB8</accession>
<dbReference type="Gene3D" id="3.50.30.30">
    <property type="match status" value="1"/>
</dbReference>